<protein>
    <recommendedName>
        <fullName evidence="3">Ketosteroid isomerase-like protein</fullName>
    </recommendedName>
</protein>
<reference evidence="1 2" key="1">
    <citation type="submission" date="2018-11" db="EMBL/GenBank/DDBJ databases">
        <title>Microbial catabolism of amino acid.</title>
        <authorList>
            <person name="Hibi M."/>
            <person name="Ogawa J."/>
        </authorList>
    </citation>
    <scope>NUCLEOTIDE SEQUENCE [LARGE SCALE GENOMIC DNA]</scope>
    <source>
        <strain evidence="1 2">C31-06</strain>
    </source>
</reference>
<evidence type="ECO:0000313" key="2">
    <source>
        <dbReference type="Proteomes" id="UP000287519"/>
    </source>
</evidence>
<dbReference type="EMBL" id="BHYM01000089">
    <property type="protein sequence ID" value="GCE44237.1"/>
    <property type="molecule type" value="Genomic_DNA"/>
</dbReference>
<name>A0A402CKW7_RHOWR</name>
<evidence type="ECO:0008006" key="3">
    <source>
        <dbReference type="Google" id="ProtNLM"/>
    </source>
</evidence>
<sequence length="264" mass="27993">MTTDIEPDARVGYLTRRFVTAINGGQPAEMAALFVPDSLVVTEPGRAVQPQDQEHGGGFDLLAAVLPTVYEGDDLALLLVEWTVHSTDPVTGDKFHSTGRACDVGIRGSDGVWRVIIDNGSGSGSADASSVLGADDSGLDGETGRLTSRFRDALNGEDWEGLRDLFGPASVFVSEVGVEATGPEREAALRSLAGCTLRTAVRHSYVAGDVAHVIVDWALEGATEFTGTAANVLRRGTDGHWRYAICNPFGSAPYRDSSERVRSV</sequence>
<evidence type="ECO:0000313" key="1">
    <source>
        <dbReference type="EMBL" id="GCE44237.1"/>
    </source>
</evidence>
<accession>A0A402CKW7</accession>
<gene>
    <name evidence="1" type="ORF">Rhow_008535</name>
</gene>
<organism evidence="1 2">
    <name type="scientific">Rhodococcus wratislaviensis</name>
    <name type="common">Tsukamurella wratislaviensis</name>
    <dbReference type="NCBI Taxonomy" id="44752"/>
    <lineage>
        <taxon>Bacteria</taxon>
        <taxon>Bacillati</taxon>
        <taxon>Actinomycetota</taxon>
        <taxon>Actinomycetes</taxon>
        <taxon>Mycobacteriales</taxon>
        <taxon>Nocardiaceae</taxon>
        <taxon>Rhodococcus</taxon>
    </lineage>
</organism>
<proteinExistence type="predicted"/>
<dbReference type="AlphaFoldDB" id="A0A402CKW7"/>
<dbReference type="SUPFAM" id="SSF54427">
    <property type="entry name" value="NTF2-like"/>
    <property type="match status" value="2"/>
</dbReference>
<dbReference type="InterPro" id="IPR032710">
    <property type="entry name" value="NTF2-like_dom_sf"/>
</dbReference>
<dbReference type="Proteomes" id="UP000287519">
    <property type="component" value="Unassembled WGS sequence"/>
</dbReference>
<dbReference type="RefSeq" id="WP_124395852.1">
    <property type="nucleotide sequence ID" value="NZ_BHYM01000089.1"/>
</dbReference>
<dbReference type="OrthoDB" id="7375616at2"/>
<dbReference type="Gene3D" id="3.10.450.50">
    <property type="match status" value="2"/>
</dbReference>
<comment type="caution">
    <text evidence="1">The sequence shown here is derived from an EMBL/GenBank/DDBJ whole genome shotgun (WGS) entry which is preliminary data.</text>
</comment>
<keyword evidence="2" id="KW-1185">Reference proteome</keyword>